<dbReference type="InterPro" id="IPR000719">
    <property type="entry name" value="Prot_kinase_dom"/>
</dbReference>
<feature type="non-terminal residue" evidence="8">
    <location>
        <position position="1"/>
    </location>
</feature>
<accession>A0AAN4ZGN7</accession>
<dbReference type="Proteomes" id="UP001328107">
    <property type="component" value="Unassembled WGS sequence"/>
</dbReference>
<keyword evidence="4 5" id="KW-0067">ATP-binding</keyword>
<dbReference type="GO" id="GO:0005524">
    <property type="term" value="F:ATP binding"/>
    <property type="evidence" value="ECO:0007669"/>
    <property type="project" value="UniProtKB-UniRule"/>
</dbReference>
<keyword evidence="9" id="KW-1185">Reference proteome</keyword>
<dbReference type="FunFam" id="3.30.200.20:FF:000149">
    <property type="entry name" value="serine/threonine-protein kinase unc-51 isoform X1"/>
    <property type="match status" value="1"/>
</dbReference>
<reference evidence="9" key="1">
    <citation type="submission" date="2022-10" db="EMBL/GenBank/DDBJ databases">
        <title>Genome assembly of Pristionchus species.</title>
        <authorList>
            <person name="Yoshida K."/>
            <person name="Sommer R.J."/>
        </authorList>
    </citation>
    <scope>NUCLEOTIDE SEQUENCE [LARGE SCALE GENOMIC DNA]</scope>
    <source>
        <strain evidence="9">RS5460</strain>
    </source>
</reference>
<comment type="caution">
    <text evidence="8">The sequence shown here is derived from an EMBL/GenBank/DDBJ whole genome shotgun (WGS) entry which is preliminary data.</text>
</comment>
<feature type="compositionally biased region" description="Polar residues" evidence="6">
    <location>
        <begin position="615"/>
        <end position="630"/>
    </location>
</feature>
<evidence type="ECO:0000256" key="6">
    <source>
        <dbReference type="SAM" id="MobiDB-lite"/>
    </source>
</evidence>
<dbReference type="FunFam" id="1.10.510.10:FF:000493">
    <property type="entry name" value="serine/threonine-protein kinase unc-51 isoform X2"/>
    <property type="match status" value="1"/>
</dbReference>
<dbReference type="GO" id="GO:0061709">
    <property type="term" value="P:reticulophagy"/>
    <property type="evidence" value="ECO:0007669"/>
    <property type="project" value="TreeGrafter"/>
</dbReference>
<evidence type="ECO:0000313" key="9">
    <source>
        <dbReference type="Proteomes" id="UP001328107"/>
    </source>
</evidence>
<dbReference type="GO" id="GO:0010508">
    <property type="term" value="P:positive regulation of autophagy"/>
    <property type="evidence" value="ECO:0007669"/>
    <property type="project" value="TreeGrafter"/>
</dbReference>
<dbReference type="InterPro" id="IPR045269">
    <property type="entry name" value="Atg1-like"/>
</dbReference>
<dbReference type="GO" id="GO:0005829">
    <property type="term" value="C:cytosol"/>
    <property type="evidence" value="ECO:0007669"/>
    <property type="project" value="TreeGrafter"/>
</dbReference>
<dbReference type="AlphaFoldDB" id="A0AAN4ZGN7"/>
<dbReference type="PROSITE" id="PS00107">
    <property type="entry name" value="PROTEIN_KINASE_ATP"/>
    <property type="match status" value="1"/>
</dbReference>
<dbReference type="PROSITE" id="PS50011">
    <property type="entry name" value="PROTEIN_KINASE_DOM"/>
    <property type="match status" value="1"/>
</dbReference>
<sequence length="913" mass="99002">RCHECLTYRAAVDHQRALANPLKMTMERFDDFEYCTRDMLGHGAFAIVYKGRHIARPEVPVAIKCIAKKNIAKSKNLLRKEIEILKELAHLKHENLVALLRCTETATHVFLVMEYCNGGDLADYLQQKGTLKEDTIHHFVVQIARAIEAMNSKGIVHRDLKPQNILLCNPTKRPNPPATELIVKLADFGFARFLTDGVMAATLCGSPMYMAPEVIMSLQYDAKADLWSIGTILYQCLVGKAPFQAATPPALKAYYEKHRELRPDIPNYCSPPLRDLLYRLLTRDAKNRISFDEFFAHPFLHSPPPASPSKKILDTSPSPIAPRRMGSGLPVPRQSRPANPVPPAGGSRMDGSDGSPRYAVPNKGPFGQPVTPAAAAGPMAESGDFTFLPPLPAHAASPVKQVQVHTGDHMQHDSSGVSVGGAYSSTTAGGQVRAVPVPSQRLAYAQMEARRTGGQQSPRDGLLGMGEPEQTKPSGAHVPNIENINLPSTQFLVREARTRRSTAERARKLTIGEEPARPSELPKSATTTDLPNAAAAAAARSPPVAAGPAPQTTLVPTVSSPALDNARFLMSPAPGGATITPAHASLTIKAPETSMRQGTSSETSEDEKRGEGPMMTSNASCNDDTTSSSCAHPITSVPASGATTTEKQLPTATLLGSPPAVLANLGAPLFTRDDMDEPLDEGEDEPPKGLEQETLMHDEHIQILAKLRYVLEVVETLVQVAEKDENPIAVALSTTTKSKRETTTSMYRRAEQLVVYVRALHMLSQALLLAQRNVAANMLQPSPAVQAVLNQLNDKYHQCLVRSQELASQGLPGADPAMAVISAEKIMFKYAIDLCQAAALDELFGKPHLCSRRYKTAYMMLHTLSEQVQSDSDKTVLSRHKTAVETRLRILEKQGFVQAVPASGSNTHHHSTA</sequence>
<keyword evidence="3" id="KW-0418">Kinase</keyword>
<dbReference type="Pfam" id="PF00069">
    <property type="entry name" value="Pkinase"/>
    <property type="match status" value="1"/>
</dbReference>
<dbReference type="PANTHER" id="PTHR24348:SF22">
    <property type="entry name" value="NON-SPECIFIC SERINE_THREONINE PROTEIN KINASE"/>
    <property type="match status" value="1"/>
</dbReference>
<evidence type="ECO:0000256" key="3">
    <source>
        <dbReference type="ARBA" id="ARBA00022777"/>
    </source>
</evidence>
<dbReference type="GO" id="GO:0042594">
    <property type="term" value="P:response to starvation"/>
    <property type="evidence" value="ECO:0007669"/>
    <property type="project" value="TreeGrafter"/>
</dbReference>
<dbReference type="GO" id="GO:0000045">
    <property type="term" value="P:autophagosome assembly"/>
    <property type="evidence" value="ECO:0007669"/>
    <property type="project" value="TreeGrafter"/>
</dbReference>
<dbReference type="CDD" id="cd14120">
    <property type="entry name" value="STKc_ULK1_2-like"/>
    <property type="match status" value="1"/>
</dbReference>
<dbReference type="GO" id="GO:0000422">
    <property type="term" value="P:autophagy of mitochondrion"/>
    <property type="evidence" value="ECO:0007669"/>
    <property type="project" value="TreeGrafter"/>
</dbReference>
<feature type="region of interest" description="Disordered" evidence="6">
    <location>
        <begin position="398"/>
        <end position="434"/>
    </location>
</feature>
<organism evidence="8 9">
    <name type="scientific">Pristionchus mayeri</name>
    <dbReference type="NCBI Taxonomy" id="1317129"/>
    <lineage>
        <taxon>Eukaryota</taxon>
        <taxon>Metazoa</taxon>
        <taxon>Ecdysozoa</taxon>
        <taxon>Nematoda</taxon>
        <taxon>Chromadorea</taxon>
        <taxon>Rhabditida</taxon>
        <taxon>Rhabditina</taxon>
        <taxon>Diplogasteromorpha</taxon>
        <taxon>Diplogasteroidea</taxon>
        <taxon>Neodiplogasteridae</taxon>
        <taxon>Pristionchus</taxon>
    </lineage>
</organism>
<feature type="region of interest" description="Disordered" evidence="6">
    <location>
        <begin position="305"/>
        <end position="378"/>
    </location>
</feature>
<dbReference type="GO" id="GO:0048675">
    <property type="term" value="P:axon extension"/>
    <property type="evidence" value="ECO:0007669"/>
    <property type="project" value="TreeGrafter"/>
</dbReference>
<name>A0AAN4ZGN7_9BILA</name>
<dbReference type="SMART" id="SM00220">
    <property type="entry name" value="S_TKc"/>
    <property type="match status" value="1"/>
</dbReference>
<dbReference type="Pfam" id="PF21127">
    <property type="entry name" value="ATG1-like_MIT2"/>
    <property type="match status" value="1"/>
</dbReference>
<dbReference type="GO" id="GO:0004674">
    <property type="term" value="F:protein serine/threonine kinase activity"/>
    <property type="evidence" value="ECO:0007669"/>
    <property type="project" value="InterPro"/>
</dbReference>
<feature type="region of interest" description="Disordered" evidence="6">
    <location>
        <begin position="585"/>
        <end position="645"/>
    </location>
</feature>
<dbReference type="GO" id="GO:0005776">
    <property type="term" value="C:autophagosome"/>
    <property type="evidence" value="ECO:0007669"/>
    <property type="project" value="TreeGrafter"/>
</dbReference>
<evidence type="ECO:0000256" key="1">
    <source>
        <dbReference type="ARBA" id="ARBA00022679"/>
    </source>
</evidence>
<feature type="compositionally biased region" description="Basic and acidic residues" evidence="6">
    <location>
        <begin position="497"/>
        <end position="517"/>
    </location>
</feature>
<evidence type="ECO:0000313" key="8">
    <source>
        <dbReference type="EMBL" id="GMR40486.1"/>
    </source>
</evidence>
<feature type="compositionally biased region" description="Low complexity" evidence="6">
    <location>
        <begin position="531"/>
        <end position="550"/>
    </location>
</feature>
<dbReference type="Gene3D" id="3.30.200.20">
    <property type="entry name" value="Phosphorylase Kinase, domain 1"/>
    <property type="match status" value="1"/>
</dbReference>
<dbReference type="Gene3D" id="1.10.510.10">
    <property type="entry name" value="Transferase(Phosphotransferase) domain 1"/>
    <property type="match status" value="1"/>
</dbReference>
<dbReference type="EMBL" id="BTRK01000003">
    <property type="protein sequence ID" value="GMR40486.1"/>
    <property type="molecule type" value="Genomic_DNA"/>
</dbReference>
<dbReference type="SUPFAM" id="SSF56112">
    <property type="entry name" value="Protein kinase-like (PK-like)"/>
    <property type="match status" value="1"/>
</dbReference>
<feature type="region of interest" description="Disordered" evidence="6">
    <location>
        <begin position="449"/>
        <end position="482"/>
    </location>
</feature>
<feature type="region of interest" description="Disordered" evidence="6">
    <location>
        <begin position="497"/>
        <end position="557"/>
    </location>
</feature>
<evidence type="ECO:0000256" key="4">
    <source>
        <dbReference type="ARBA" id="ARBA00022840"/>
    </source>
</evidence>
<dbReference type="GO" id="GO:0034727">
    <property type="term" value="P:piecemeal microautophagy of the nucleus"/>
    <property type="evidence" value="ECO:0007669"/>
    <property type="project" value="TreeGrafter"/>
</dbReference>
<gene>
    <name evidence="8" type="ORF">PMAYCL1PPCAC_10681</name>
</gene>
<dbReference type="InterPro" id="IPR008271">
    <property type="entry name" value="Ser/Thr_kinase_AS"/>
</dbReference>
<dbReference type="PANTHER" id="PTHR24348">
    <property type="entry name" value="SERINE/THREONINE-PROTEIN KINASE UNC-51-RELATED"/>
    <property type="match status" value="1"/>
</dbReference>
<evidence type="ECO:0000256" key="2">
    <source>
        <dbReference type="ARBA" id="ARBA00022741"/>
    </source>
</evidence>
<dbReference type="InterPro" id="IPR011009">
    <property type="entry name" value="Kinase-like_dom_sf"/>
</dbReference>
<dbReference type="InterPro" id="IPR048941">
    <property type="entry name" value="ATG1-like_MIT2"/>
</dbReference>
<evidence type="ECO:0000259" key="7">
    <source>
        <dbReference type="PROSITE" id="PS50011"/>
    </source>
</evidence>
<dbReference type="PROSITE" id="PS00108">
    <property type="entry name" value="PROTEIN_KINASE_ST"/>
    <property type="match status" value="1"/>
</dbReference>
<protein>
    <recommendedName>
        <fullName evidence="7">Protein kinase domain-containing protein</fullName>
    </recommendedName>
</protein>
<evidence type="ECO:0000256" key="5">
    <source>
        <dbReference type="PROSITE-ProRule" id="PRU10141"/>
    </source>
</evidence>
<proteinExistence type="predicted"/>
<feature type="domain" description="Protein kinase" evidence="7">
    <location>
        <begin position="34"/>
        <end position="300"/>
    </location>
</feature>
<feature type="binding site" evidence="5">
    <location>
        <position position="69"/>
    </location>
    <ligand>
        <name>ATP</name>
        <dbReference type="ChEBI" id="CHEBI:30616"/>
    </ligand>
</feature>
<dbReference type="InterPro" id="IPR017441">
    <property type="entry name" value="Protein_kinase_ATP_BS"/>
</dbReference>
<keyword evidence="2 5" id="KW-0547">Nucleotide-binding</keyword>
<keyword evidence="1" id="KW-0808">Transferase</keyword>
<dbReference type="GO" id="GO:0034045">
    <property type="term" value="C:phagophore assembly site membrane"/>
    <property type="evidence" value="ECO:0007669"/>
    <property type="project" value="TreeGrafter"/>
</dbReference>